<dbReference type="InterPro" id="IPR036390">
    <property type="entry name" value="WH_DNA-bd_sf"/>
</dbReference>
<accession>A0A2M7W1B9</accession>
<dbReference type="AlphaFoldDB" id="A0A2M7W1B9"/>
<reference evidence="3" key="1">
    <citation type="submission" date="2017-09" db="EMBL/GenBank/DDBJ databases">
        <title>Depth-based differentiation of microbial function through sediment-hosted aquifers and enrichment of novel symbionts in the deep terrestrial subsurface.</title>
        <authorList>
            <person name="Probst A.J."/>
            <person name="Ladd B."/>
            <person name="Jarett J.K."/>
            <person name="Geller-Mcgrath D.E."/>
            <person name="Sieber C.M.K."/>
            <person name="Emerson J.B."/>
            <person name="Anantharaman K."/>
            <person name="Thomas B.C."/>
            <person name="Malmstrom R."/>
            <person name="Stieglmeier M."/>
            <person name="Klingl A."/>
            <person name="Woyke T."/>
            <person name="Ryan C.M."/>
            <person name="Banfield J.F."/>
        </authorList>
    </citation>
    <scope>NUCLEOTIDE SEQUENCE [LARGE SCALE GENOMIC DNA]</scope>
</reference>
<evidence type="ECO:0000259" key="1">
    <source>
        <dbReference type="Pfam" id="PF01978"/>
    </source>
</evidence>
<dbReference type="SUPFAM" id="SSF46785">
    <property type="entry name" value="Winged helix' DNA-binding domain"/>
    <property type="match status" value="1"/>
</dbReference>
<dbReference type="EMBL" id="PFQB01000097">
    <property type="protein sequence ID" value="PJA13085.1"/>
    <property type="molecule type" value="Genomic_DNA"/>
</dbReference>
<dbReference type="Pfam" id="PF01978">
    <property type="entry name" value="TrmB"/>
    <property type="match status" value="1"/>
</dbReference>
<proteinExistence type="predicted"/>
<dbReference type="PANTHER" id="PTHR34293:SF1">
    <property type="entry name" value="HTH-TYPE TRANSCRIPTIONAL REGULATOR TRMBL2"/>
    <property type="match status" value="1"/>
</dbReference>
<dbReference type="InterPro" id="IPR002831">
    <property type="entry name" value="Tscrpt_reg_TrmB_N"/>
</dbReference>
<gene>
    <name evidence="2" type="ORF">COX64_03705</name>
</gene>
<dbReference type="PANTHER" id="PTHR34293">
    <property type="entry name" value="HTH-TYPE TRANSCRIPTIONAL REGULATOR TRMBL2"/>
    <property type="match status" value="1"/>
</dbReference>
<dbReference type="Gene3D" id="1.10.10.10">
    <property type="entry name" value="Winged helix-like DNA-binding domain superfamily/Winged helix DNA-binding domain"/>
    <property type="match status" value="1"/>
</dbReference>
<dbReference type="Proteomes" id="UP000228952">
    <property type="component" value="Unassembled WGS sequence"/>
</dbReference>
<feature type="domain" description="Transcription regulator TrmB N-terminal" evidence="1">
    <location>
        <begin position="10"/>
        <end position="67"/>
    </location>
</feature>
<dbReference type="InterPro" id="IPR051797">
    <property type="entry name" value="TrmB-like"/>
</dbReference>
<evidence type="ECO:0000313" key="2">
    <source>
        <dbReference type="EMBL" id="PJA13085.1"/>
    </source>
</evidence>
<sequence>MQHTELLENLAYLGLDETESRVFLEISKPEPHTAVKLARSLGIPKTTLYRYLDSLTAKGFVIVTLSSRGREYSPSKNVFELKLNEAKLRFTKLQEMKPALEIALFTPSTIAGANTRVYNGIDGAKQILWNLLSAKSVIYYYTNANRKELFGEKWYTAFCMEFVHRKKYEMGFESNQNTSIDPEKFFAIAPGYLDRSEYILLKDVDYNGEAHIFDNIYSYFSWDNGQFFGIEIENAAFAETQKKIFVNFWNMVITSKQYVSKHEKSGPIT</sequence>
<protein>
    <recommendedName>
        <fullName evidence="1">Transcription regulator TrmB N-terminal domain-containing protein</fullName>
    </recommendedName>
</protein>
<comment type="caution">
    <text evidence="2">The sequence shown here is derived from an EMBL/GenBank/DDBJ whole genome shotgun (WGS) entry which is preliminary data.</text>
</comment>
<evidence type="ECO:0000313" key="3">
    <source>
        <dbReference type="Proteomes" id="UP000228952"/>
    </source>
</evidence>
<organism evidence="2 3">
    <name type="scientific">Candidatus Dojkabacteria bacterium CG_4_10_14_0_2_um_filter_Dojkabacteria_WS6_41_15</name>
    <dbReference type="NCBI Taxonomy" id="2014249"/>
    <lineage>
        <taxon>Bacteria</taxon>
        <taxon>Candidatus Dojkabacteria</taxon>
    </lineage>
</organism>
<name>A0A2M7W1B9_9BACT</name>
<dbReference type="InterPro" id="IPR036388">
    <property type="entry name" value="WH-like_DNA-bd_sf"/>
</dbReference>